<dbReference type="AlphaFoldDB" id="A0A175RBF8"/>
<dbReference type="RefSeq" id="WP_058634713.1">
    <property type="nucleotide sequence ID" value="NZ_LDPZ01000018.1"/>
</dbReference>
<evidence type="ECO:0000256" key="1">
    <source>
        <dbReference type="SAM" id="MobiDB-lite"/>
    </source>
</evidence>
<feature type="region of interest" description="Disordered" evidence="1">
    <location>
        <begin position="32"/>
        <end position="52"/>
    </location>
</feature>
<gene>
    <name evidence="2" type="ORF">NS226_09015</name>
</gene>
<dbReference type="OrthoDB" id="7917377at2"/>
<comment type="caution">
    <text evidence="2">The sequence shown here is derived from an EMBL/GenBank/DDBJ whole genome shotgun (WGS) entry which is preliminary data.</text>
</comment>
<evidence type="ECO:0000313" key="3">
    <source>
        <dbReference type="Proteomes" id="UP000078272"/>
    </source>
</evidence>
<sequence>MPNPSIPTAQNVTGTPRADHGTNIIALRSSTASGAIPRSSSIPSAEPGAVSPGLAAAAGKHAAAPTETEDTAVLVGLCLWTARQYEGYLERAHLANDGRALHRYPAILVEALERHAGAGDPTCRLVLDWLARKGLIETDVLRSSCQGAA</sequence>
<dbReference type="Proteomes" id="UP000078272">
    <property type="component" value="Unassembled WGS sequence"/>
</dbReference>
<protein>
    <submittedName>
        <fullName evidence="2">Uncharacterized protein</fullName>
    </submittedName>
</protein>
<reference evidence="2 3" key="1">
    <citation type="journal article" date="2016" name="Front. Microbiol.">
        <title>Genomic Resource of Rice Seed Associated Bacteria.</title>
        <authorList>
            <person name="Midha S."/>
            <person name="Bansal K."/>
            <person name="Sharma S."/>
            <person name="Kumar N."/>
            <person name="Patil P.P."/>
            <person name="Chaudhry V."/>
            <person name="Patil P.B."/>
        </authorList>
    </citation>
    <scope>NUCLEOTIDE SEQUENCE [LARGE SCALE GENOMIC DNA]</scope>
    <source>
        <strain evidence="2 3">NS226</strain>
    </source>
</reference>
<name>A0A175RBF8_9HYPH</name>
<proteinExistence type="predicted"/>
<accession>A0A175RBF8</accession>
<organism evidence="2 3">
    <name type="scientific">Aureimonas ureilytica</name>
    <dbReference type="NCBI Taxonomy" id="401562"/>
    <lineage>
        <taxon>Bacteria</taxon>
        <taxon>Pseudomonadati</taxon>
        <taxon>Pseudomonadota</taxon>
        <taxon>Alphaproteobacteria</taxon>
        <taxon>Hyphomicrobiales</taxon>
        <taxon>Aurantimonadaceae</taxon>
        <taxon>Aureimonas</taxon>
    </lineage>
</organism>
<feature type="compositionally biased region" description="Polar residues" evidence="1">
    <location>
        <begin position="32"/>
        <end position="43"/>
    </location>
</feature>
<dbReference type="PATRIC" id="fig|401562.3.peg.1192"/>
<evidence type="ECO:0000313" key="2">
    <source>
        <dbReference type="EMBL" id="KTQ96007.1"/>
    </source>
</evidence>
<dbReference type="EMBL" id="LDPZ01000018">
    <property type="protein sequence ID" value="KTQ96007.1"/>
    <property type="molecule type" value="Genomic_DNA"/>
</dbReference>